<evidence type="ECO:0000256" key="1">
    <source>
        <dbReference type="SAM" id="MobiDB-lite"/>
    </source>
</evidence>
<dbReference type="Pfam" id="PF25861">
    <property type="entry name" value="PglZ_2nd"/>
    <property type="match status" value="1"/>
</dbReference>
<evidence type="ECO:0000259" key="4">
    <source>
        <dbReference type="Pfam" id="PF25863"/>
    </source>
</evidence>
<dbReference type="InterPro" id="IPR058881">
    <property type="entry name" value="PglZ_2nd"/>
</dbReference>
<evidence type="ECO:0000313" key="6">
    <source>
        <dbReference type="Proteomes" id="UP000638648"/>
    </source>
</evidence>
<feature type="region of interest" description="Disordered" evidence="1">
    <location>
        <begin position="641"/>
        <end position="669"/>
    </location>
</feature>
<proteinExistence type="predicted"/>
<sequence length="885" mass="94743">MTLLATPALVRSKVTDVLQVDSSARVIALLASPSWTHEERVELSGGRTAVVRGCVSTLAVRDALDCLTDLSSTDILVLLTELESAELGDGIKARVAGQRVLPLDRWHQLMSLFRARVIDPGLTTSAWAVDALLAHAPGDGYPAVRSGYLDKETAFVELSARVAGLSRLDLDLAGLLQWTLDPAHVDRWKSLDETLRDGLSAWLAGRSRDGRAIGAVLSCLSGDYGADTVAVGLVLSTLTQESVRDEAKVPRTMLETRALGSALDLDVAAEWGRAAEALVQRSVTAQGRAGVGRVLHRAEEILAEQNAVELAHASGVLDIAFAQRITHLGTELARLLRKRSLAPAQLAPLEAILRGVRSHALVGDHAERERRAVMAVRLTRWLAGQRTSPAKPALDLAQAARRQESDDAWVDVARARVWEGDVEQTVGAAYRGLCEVIDGLRAGHEERFARLLADHAKTGSTLKNLLPVEDVLADVVVPLGNEQRILLLVLDGMSTGVAHELLKDLTGKGWVEHGLEPERPVISVLPSITRVSRTSLLTGRLSDGSAATEKAAFQERGWPLFHKGDLSPSGAGDALAPAVLTAIKGTASVVGVVVNTVDDTLDKGGRTPWSADSVDRLLDLLTAGSEADRVALLVSDHGHVHERGSRLESDESGGARFRTSPRPPSDDEVELTGSRVLLGGGRVVAPWNEKLRYAKQRNGYHGGASAQEVVIPLALLARAPLEIDGWHPRHHPEPDWWVGAPVAEDAKVEAAVVPKRKIGRKAQPAASASSAADEGALFTTSELAEDSWIDRVLASEAVTEQLRRVRRGGMPADRLTVLLRALDAQGGAATRTVIARALDIPEGRVVNQVAAAQRVVNLDGYEVLKVEGDTIRLNAALLRTQAGEQ</sequence>
<accession>A0A927MN18</accession>
<dbReference type="AlphaFoldDB" id="A0A927MN18"/>
<dbReference type="Pfam" id="PF08665">
    <property type="entry name" value="PglZ"/>
    <property type="match status" value="1"/>
</dbReference>
<dbReference type="Proteomes" id="UP000638648">
    <property type="component" value="Unassembled WGS sequence"/>
</dbReference>
<feature type="domain" description="Alkaline phosphatase-like protein PglZ C-terminal" evidence="4">
    <location>
        <begin position="784"/>
        <end position="881"/>
    </location>
</feature>
<evidence type="ECO:0000259" key="3">
    <source>
        <dbReference type="Pfam" id="PF25862"/>
    </source>
</evidence>
<evidence type="ECO:0008006" key="7">
    <source>
        <dbReference type="Google" id="ProtNLM"/>
    </source>
</evidence>
<dbReference type="InterPro" id="IPR058880">
    <property type="entry name" value="PglZ_N"/>
</dbReference>
<dbReference type="InterPro" id="IPR047992">
    <property type="entry name" value="BREX_PglZ"/>
</dbReference>
<feature type="domain" description="Alkaline phosphatase-like protein PglZ N-terminal" evidence="3">
    <location>
        <begin position="4"/>
        <end position="103"/>
    </location>
</feature>
<evidence type="ECO:0000259" key="2">
    <source>
        <dbReference type="Pfam" id="PF25861"/>
    </source>
</evidence>
<dbReference type="RefSeq" id="WP_192748453.1">
    <property type="nucleotide sequence ID" value="NZ_BAABJL010000266.1"/>
</dbReference>
<organism evidence="5 6">
    <name type="scientific">Actinopolymorpha pittospori</name>
    <dbReference type="NCBI Taxonomy" id="648752"/>
    <lineage>
        <taxon>Bacteria</taxon>
        <taxon>Bacillati</taxon>
        <taxon>Actinomycetota</taxon>
        <taxon>Actinomycetes</taxon>
        <taxon>Propionibacteriales</taxon>
        <taxon>Actinopolymorphaceae</taxon>
        <taxon>Actinopolymorpha</taxon>
    </lineage>
</organism>
<comment type="caution">
    <text evidence="5">The sequence shown here is derived from an EMBL/GenBank/DDBJ whole genome shotgun (WGS) entry which is preliminary data.</text>
</comment>
<dbReference type="Pfam" id="PF25862">
    <property type="entry name" value="PglZ_1st"/>
    <property type="match status" value="1"/>
</dbReference>
<dbReference type="EMBL" id="JADBEM010000001">
    <property type="protein sequence ID" value="MBE1603710.1"/>
    <property type="molecule type" value="Genomic_DNA"/>
</dbReference>
<feature type="domain" description="Alkaline phosphatase-like protein PglZ second" evidence="2">
    <location>
        <begin position="171"/>
        <end position="316"/>
    </location>
</feature>
<dbReference type="Pfam" id="PF25863">
    <property type="entry name" value="PglZ_C"/>
    <property type="match status" value="1"/>
</dbReference>
<dbReference type="NCBIfam" id="NF033446">
    <property type="entry name" value="BREX_PglZ_2"/>
    <property type="match status" value="1"/>
</dbReference>
<gene>
    <name evidence="5" type="ORF">HEB94_000558</name>
</gene>
<name>A0A927MN18_9ACTN</name>
<dbReference type="InterPro" id="IPR058882">
    <property type="entry name" value="PglZ_C"/>
</dbReference>
<evidence type="ECO:0000313" key="5">
    <source>
        <dbReference type="EMBL" id="MBE1603710.1"/>
    </source>
</evidence>
<protein>
    <recommendedName>
        <fullName evidence="7">PglZ domain-containing protein</fullName>
    </recommendedName>
</protein>
<keyword evidence="6" id="KW-1185">Reference proteome</keyword>
<reference evidence="5" key="1">
    <citation type="submission" date="2020-10" db="EMBL/GenBank/DDBJ databases">
        <title>Sequencing the genomes of 1000 actinobacteria strains.</title>
        <authorList>
            <person name="Klenk H.-P."/>
        </authorList>
    </citation>
    <scope>NUCLEOTIDE SEQUENCE</scope>
    <source>
        <strain evidence="5">DSM 45354</strain>
    </source>
</reference>